<reference evidence="1 2" key="1">
    <citation type="submission" date="2020-11" db="EMBL/GenBank/DDBJ databases">
        <title>Vibrio nitrifigilis sp. nov., a marine nitrogen-fixing bacterium isolated from the lagoon sediment of an islet inside an atoll.</title>
        <authorList>
            <person name="Wang L.-T."/>
            <person name="Shieh W.Y."/>
        </authorList>
    </citation>
    <scope>NUCLEOTIDE SEQUENCE [LARGE SCALE GENOMIC DNA]</scope>
    <source>
        <strain evidence="1 2">NFV-1</strain>
    </source>
</reference>
<organism evidence="1 2">
    <name type="scientific">Vibrio nitrifigilis</name>
    <dbReference type="NCBI Taxonomy" id="2789781"/>
    <lineage>
        <taxon>Bacteria</taxon>
        <taxon>Pseudomonadati</taxon>
        <taxon>Pseudomonadota</taxon>
        <taxon>Gammaproteobacteria</taxon>
        <taxon>Vibrionales</taxon>
        <taxon>Vibrionaceae</taxon>
        <taxon>Vibrio</taxon>
    </lineage>
</organism>
<evidence type="ECO:0000313" key="1">
    <source>
        <dbReference type="EMBL" id="MBF9001903.1"/>
    </source>
</evidence>
<accession>A0ABS0GHJ2</accession>
<dbReference type="Proteomes" id="UP000597206">
    <property type="component" value="Unassembled WGS sequence"/>
</dbReference>
<name>A0ABS0GHJ2_9VIBR</name>
<gene>
    <name evidence="1" type="ORF">I1A42_15610</name>
</gene>
<keyword evidence="2" id="KW-1185">Reference proteome</keyword>
<proteinExistence type="predicted"/>
<protein>
    <submittedName>
        <fullName evidence="1">Uncharacterized protein</fullName>
    </submittedName>
</protein>
<comment type="caution">
    <text evidence="1">The sequence shown here is derived from an EMBL/GenBank/DDBJ whole genome shotgun (WGS) entry which is preliminary data.</text>
</comment>
<dbReference type="RefSeq" id="WP_196123984.1">
    <property type="nucleotide sequence ID" value="NZ_JADPMR010000003.1"/>
</dbReference>
<evidence type="ECO:0000313" key="2">
    <source>
        <dbReference type="Proteomes" id="UP000597206"/>
    </source>
</evidence>
<dbReference type="EMBL" id="JADPMR010000003">
    <property type="protein sequence ID" value="MBF9001903.1"/>
    <property type="molecule type" value="Genomic_DNA"/>
</dbReference>
<sequence>MNYINNEHYLYELIKDLSDDRNATSYRGYFYITAVVNGNTKVVADSIDCMFIKHFDHVEVDVMWEDCGYKNYRDMGVYGLMRSQYFTIKNITDNSFQLLDSNGSYELTFEW</sequence>